<gene>
    <name evidence="1" type="ORF">EgrG_000918200</name>
</gene>
<reference evidence="1 2" key="1">
    <citation type="journal article" date="2013" name="Nature">
        <title>The genomes of four tapeworm species reveal adaptations to parasitism.</title>
        <authorList>
            <person name="Tsai I.J."/>
            <person name="Zarowiecki M."/>
            <person name="Holroyd N."/>
            <person name="Garciarrubio A."/>
            <person name="Sanchez-Flores A."/>
            <person name="Brooks K.L."/>
            <person name="Tracey A."/>
            <person name="Bobes R.J."/>
            <person name="Fragoso G."/>
            <person name="Sciutto E."/>
            <person name="Aslett M."/>
            <person name="Beasley H."/>
            <person name="Bennett H.M."/>
            <person name="Cai J."/>
            <person name="Camicia F."/>
            <person name="Clark R."/>
            <person name="Cucher M."/>
            <person name="De Silva N."/>
            <person name="Day T.A."/>
            <person name="Deplazes P."/>
            <person name="Estrada K."/>
            <person name="Fernandez C."/>
            <person name="Holland P.W."/>
            <person name="Hou J."/>
            <person name="Hu S."/>
            <person name="Huckvale T."/>
            <person name="Hung S.S."/>
            <person name="Kamenetzky L."/>
            <person name="Keane J.A."/>
            <person name="Kiss F."/>
            <person name="Koziol U."/>
            <person name="Lambert O."/>
            <person name="Liu K."/>
            <person name="Luo X."/>
            <person name="Luo Y."/>
            <person name="Macchiaroli N."/>
            <person name="Nichol S."/>
            <person name="Paps J."/>
            <person name="Parkinson J."/>
            <person name="Pouchkina-Stantcheva N."/>
            <person name="Riddiford N."/>
            <person name="Rosenzvit M."/>
            <person name="Salinas G."/>
            <person name="Wasmuth J.D."/>
            <person name="Zamanian M."/>
            <person name="Zheng Y."/>
            <person name="Cai X."/>
            <person name="Soberon X."/>
            <person name="Olson P.D."/>
            <person name="Laclette J.P."/>
            <person name="Brehm K."/>
            <person name="Berriman M."/>
            <person name="Garciarrubio A."/>
            <person name="Bobes R.J."/>
            <person name="Fragoso G."/>
            <person name="Sanchez-Flores A."/>
            <person name="Estrada K."/>
            <person name="Cevallos M.A."/>
            <person name="Morett E."/>
            <person name="Gonzalez V."/>
            <person name="Portillo T."/>
            <person name="Ochoa-Leyva A."/>
            <person name="Jose M.V."/>
            <person name="Sciutto E."/>
            <person name="Landa A."/>
            <person name="Jimenez L."/>
            <person name="Valdes V."/>
            <person name="Carrero J.C."/>
            <person name="Larralde C."/>
            <person name="Morales-Montor J."/>
            <person name="Limon-Lason J."/>
            <person name="Soberon X."/>
            <person name="Laclette J.P."/>
        </authorList>
    </citation>
    <scope>NUCLEOTIDE SEQUENCE [LARGE SCALE GENOMIC DNA]</scope>
</reference>
<dbReference type="Proteomes" id="UP000492820">
    <property type="component" value="Unassembled WGS sequence"/>
</dbReference>
<dbReference type="AlphaFoldDB" id="A0A068WXL9"/>
<protein>
    <submittedName>
        <fullName evidence="3">Secreted protein</fullName>
    </submittedName>
</protein>
<dbReference type="EMBL" id="LK028628">
    <property type="protein sequence ID" value="CDS24859.1"/>
    <property type="molecule type" value="Genomic_DNA"/>
</dbReference>
<evidence type="ECO:0000313" key="3">
    <source>
        <dbReference type="WBParaSite" id="EgrG_000918200"/>
    </source>
</evidence>
<sequence>MSAFPIPVFTHFLHSSLVGMWQIMFCQPKQKSANCRIRIVNGSLAVILPLLPRTILVFPPPYSGSLCSLISSAIKH</sequence>
<evidence type="ECO:0000313" key="1">
    <source>
        <dbReference type="EMBL" id="CDS24859.1"/>
    </source>
</evidence>
<name>A0A068WXL9_ECHGR</name>
<reference evidence="1" key="2">
    <citation type="submission" date="2014-06" db="EMBL/GenBank/DDBJ databases">
        <authorList>
            <person name="Aslett M."/>
        </authorList>
    </citation>
    <scope>NUCLEOTIDE SEQUENCE</scope>
</reference>
<evidence type="ECO:0000313" key="2">
    <source>
        <dbReference type="Proteomes" id="UP000492820"/>
    </source>
</evidence>
<reference evidence="3" key="3">
    <citation type="submission" date="2020-10" db="UniProtKB">
        <authorList>
            <consortium name="WormBaseParasite"/>
        </authorList>
    </citation>
    <scope>IDENTIFICATION</scope>
</reference>
<dbReference type="WBParaSite" id="EgrG_000918200">
    <property type="protein sequence ID" value="EgrG_000918200"/>
    <property type="gene ID" value="EgrG_000918200"/>
</dbReference>
<proteinExistence type="predicted"/>
<organism evidence="1">
    <name type="scientific">Echinococcus granulosus</name>
    <name type="common">Hydatid tapeworm</name>
    <dbReference type="NCBI Taxonomy" id="6210"/>
    <lineage>
        <taxon>Eukaryota</taxon>
        <taxon>Metazoa</taxon>
        <taxon>Spiralia</taxon>
        <taxon>Lophotrochozoa</taxon>
        <taxon>Platyhelminthes</taxon>
        <taxon>Cestoda</taxon>
        <taxon>Eucestoda</taxon>
        <taxon>Cyclophyllidea</taxon>
        <taxon>Taeniidae</taxon>
        <taxon>Echinococcus</taxon>
        <taxon>Echinococcus granulosus group</taxon>
    </lineage>
</organism>
<accession>A0A068WXL9</accession>